<comment type="caution">
    <text evidence="6">The sequence shown here is derived from an EMBL/GenBank/DDBJ whole genome shotgun (WGS) entry which is preliminary data.</text>
</comment>
<dbReference type="RefSeq" id="WP_189160762.1">
    <property type="nucleotide sequence ID" value="NZ_BMNC01000036.1"/>
</dbReference>
<dbReference type="InterPro" id="IPR050109">
    <property type="entry name" value="HTH-type_TetR-like_transc_reg"/>
</dbReference>
<proteinExistence type="predicted"/>
<evidence type="ECO:0000313" key="6">
    <source>
        <dbReference type="EMBL" id="GGN30234.1"/>
    </source>
</evidence>
<name>A0ABQ2IX63_9PSEU</name>
<dbReference type="Pfam" id="PF00440">
    <property type="entry name" value="TetR_N"/>
    <property type="match status" value="1"/>
</dbReference>
<reference evidence="7" key="1">
    <citation type="journal article" date="2019" name="Int. J. Syst. Evol. Microbiol.">
        <title>The Global Catalogue of Microorganisms (GCM) 10K type strain sequencing project: providing services to taxonomists for standard genome sequencing and annotation.</title>
        <authorList>
            <consortium name="The Broad Institute Genomics Platform"/>
            <consortium name="The Broad Institute Genome Sequencing Center for Infectious Disease"/>
            <person name="Wu L."/>
            <person name="Ma J."/>
        </authorList>
    </citation>
    <scope>NUCLEOTIDE SEQUENCE [LARGE SCALE GENOMIC DNA]</scope>
    <source>
        <strain evidence="7">CGMCC 4.7319</strain>
    </source>
</reference>
<keyword evidence="1" id="KW-0805">Transcription regulation</keyword>
<evidence type="ECO:0000256" key="3">
    <source>
        <dbReference type="ARBA" id="ARBA00023163"/>
    </source>
</evidence>
<evidence type="ECO:0000259" key="5">
    <source>
        <dbReference type="PROSITE" id="PS50977"/>
    </source>
</evidence>
<dbReference type="PANTHER" id="PTHR30055:SF243">
    <property type="entry name" value="HTH-TYPE TRANSCRIPTIONAL REGULATOR RV1816"/>
    <property type="match status" value="1"/>
</dbReference>
<feature type="domain" description="HTH tetR-type" evidence="5">
    <location>
        <begin position="14"/>
        <end position="74"/>
    </location>
</feature>
<feature type="DNA-binding region" description="H-T-H motif" evidence="4">
    <location>
        <begin position="37"/>
        <end position="56"/>
    </location>
</feature>
<dbReference type="EMBL" id="BMNC01000036">
    <property type="protein sequence ID" value="GGN30234.1"/>
    <property type="molecule type" value="Genomic_DNA"/>
</dbReference>
<gene>
    <name evidence="6" type="ORF">GCM10011609_87870</name>
</gene>
<dbReference type="Pfam" id="PF13305">
    <property type="entry name" value="TetR_C_33"/>
    <property type="match status" value="1"/>
</dbReference>
<dbReference type="InterPro" id="IPR036271">
    <property type="entry name" value="Tet_transcr_reg_TetR-rel_C_sf"/>
</dbReference>
<dbReference type="PRINTS" id="PR00455">
    <property type="entry name" value="HTHTETR"/>
</dbReference>
<evidence type="ECO:0000256" key="4">
    <source>
        <dbReference type="PROSITE-ProRule" id="PRU00335"/>
    </source>
</evidence>
<organism evidence="6 7">
    <name type="scientific">Lentzea pudingi</name>
    <dbReference type="NCBI Taxonomy" id="1789439"/>
    <lineage>
        <taxon>Bacteria</taxon>
        <taxon>Bacillati</taxon>
        <taxon>Actinomycetota</taxon>
        <taxon>Actinomycetes</taxon>
        <taxon>Pseudonocardiales</taxon>
        <taxon>Pseudonocardiaceae</taxon>
        <taxon>Lentzea</taxon>
    </lineage>
</organism>
<evidence type="ECO:0000313" key="7">
    <source>
        <dbReference type="Proteomes" id="UP000597656"/>
    </source>
</evidence>
<sequence>MSAPVPRFRDRRHAEAVDEIKATALRLYAGTGSSGLALRAVAREMGLSAQALYHYFDNRDALVTALINDGLHAAASAIARGRDSGGTNRRERLRGAALAYRRWAVTEPHVYRLIYSDIIPDYQAPTDKPAVGLLPGLELAKACFESWTPAQFVALDSALGGPGHLPTGEGFGAIPDSVSALLARWWAQLHGLMSLEILGRLQWAQLDPSIVYADTVNALADEIITLTAPGTTAHPN</sequence>
<keyword evidence="3" id="KW-0804">Transcription</keyword>
<dbReference type="SUPFAM" id="SSF46689">
    <property type="entry name" value="Homeodomain-like"/>
    <property type="match status" value="1"/>
</dbReference>
<dbReference type="InterPro" id="IPR001647">
    <property type="entry name" value="HTH_TetR"/>
</dbReference>
<evidence type="ECO:0000256" key="1">
    <source>
        <dbReference type="ARBA" id="ARBA00023015"/>
    </source>
</evidence>
<dbReference type="InterPro" id="IPR025996">
    <property type="entry name" value="MT1864/Rv1816-like_C"/>
</dbReference>
<dbReference type="Proteomes" id="UP000597656">
    <property type="component" value="Unassembled WGS sequence"/>
</dbReference>
<evidence type="ECO:0000256" key="2">
    <source>
        <dbReference type="ARBA" id="ARBA00023125"/>
    </source>
</evidence>
<dbReference type="PANTHER" id="PTHR30055">
    <property type="entry name" value="HTH-TYPE TRANSCRIPTIONAL REGULATOR RUTR"/>
    <property type="match status" value="1"/>
</dbReference>
<accession>A0ABQ2IX63</accession>
<dbReference type="InterPro" id="IPR009057">
    <property type="entry name" value="Homeodomain-like_sf"/>
</dbReference>
<dbReference type="SUPFAM" id="SSF48498">
    <property type="entry name" value="Tetracyclin repressor-like, C-terminal domain"/>
    <property type="match status" value="1"/>
</dbReference>
<dbReference type="PROSITE" id="PS50977">
    <property type="entry name" value="HTH_TETR_2"/>
    <property type="match status" value="1"/>
</dbReference>
<dbReference type="Gene3D" id="1.10.357.10">
    <property type="entry name" value="Tetracycline Repressor, domain 2"/>
    <property type="match status" value="1"/>
</dbReference>
<keyword evidence="2 4" id="KW-0238">DNA-binding</keyword>
<protein>
    <submittedName>
        <fullName evidence="6">TetR family transcriptional regulator</fullName>
    </submittedName>
</protein>
<keyword evidence="7" id="KW-1185">Reference proteome</keyword>